<evidence type="ECO:0000256" key="4">
    <source>
        <dbReference type="ARBA" id="ARBA00023242"/>
    </source>
</evidence>
<evidence type="ECO:0000256" key="2">
    <source>
        <dbReference type="ARBA" id="ARBA00023015"/>
    </source>
</evidence>
<feature type="domain" description="SANT" evidence="6">
    <location>
        <begin position="358"/>
        <end position="404"/>
    </location>
</feature>
<keyword evidence="4" id="KW-0539">Nucleus</keyword>
<name>A0ABR2M1Z1_9ASPA</name>
<feature type="region of interest" description="Disordered" evidence="5">
    <location>
        <begin position="498"/>
        <end position="517"/>
    </location>
</feature>
<comment type="caution">
    <text evidence="7">The sequence shown here is derived from an EMBL/GenBank/DDBJ whole genome shotgun (WGS) entry which is preliminary data.</text>
</comment>
<evidence type="ECO:0000313" key="7">
    <source>
        <dbReference type="EMBL" id="KAK8958105.1"/>
    </source>
</evidence>
<sequence length="741" mass="82755">MNLLHSVLRGFSMPTTNQHNVVNTSERQDHPLHSVTQHEPTVEDETTETTTSNLTTETNRRRGRPPIYASTQERRKASNARRRKLRRFRRSIDSYTSASNADSSTPFNQHPEKNAAQVPNATSIAEPSVLLSPKIIKANATYLPPRTFRRRGRPPIHTSTINRHDATYIQRKFCSKVQLLSSEKRKRIISNEVGSASTLMTKNMNLTELNQSEGLAGLNEKCIAVSSSSNPSSPVSTSTDDIFGDPILSPRLGDDYQAEIPSMLTESEHLLAFECAAKSGLAIPIVWVHTGDNKRELEECCKYTAVTRCTSDGSNCNHLKDEIVGSTLNRNKAYGSPICHVAACKGCNPLPESRVSLWSDDDIRSLLLGFYIFGKNMVQVRRFIERKDMKDVLSFYYGKFYHSDAYHRWACCRKSRSRKCIQGKRMFTGWRQQELLSRMLTGLSKEVQDSLLEATKDFNEGRSSLEQLVFTLKAAIGIRALIDAAGIGKGKQDLTGFTVDSGRNNQPTHHSRREIPAGKACSGFSSSEIIDHLTGNFRLSKARSNDLFWEAVWPRLLARGWHSERPKNICSKKTLVFLVPGIRKFSRSKLVKGGQYFDSVAEVLNKVAADPRLLELQSEGAVSDDHRQRPPYLRPCFANSDAADLMKFTVVDTSLFDGAAASSELRELPSIPFVGGANSDSSMDSSEDVHVENRTQTEQPACPAPSAKRRRLSSCKRAMRNACHAKPCKALESFRCGFNAR</sequence>
<organism evidence="7 8">
    <name type="scientific">Platanthera guangdongensis</name>
    <dbReference type="NCBI Taxonomy" id="2320717"/>
    <lineage>
        <taxon>Eukaryota</taxon>
        <taxon>Viridiplantae</taxon>
        <taxon>Streptophyta</taxon>
        <taxon>Embryophyta</taxon>
        <taxon>Tracheophyta</taxon>
        <taxon>Spermatophyta</taxon>
        <taxon>Magnoliopsida</taxon>
        <taxon>Liliopsida</taxon>
        <taxon>Asparagales</taxon>
        <taxon>Orchidaceae</taxon>
        <taxon>Orchidoideae</taxon>
        <taxon>Orchideae</taxon>
        <taxon>Orchidinae</taxon>
        <taxon>Platanthera</taxon>
    </lineage>
</organism>
<dbReference type="PROSITE" id="PS51293">
    <property type="entry name" value="SANT"/>
    <property type="match status" value="1"/>
</dbReference>
<evidence type="ECO:0000259" key="6">
    <source>
        <dbReference type="PROSITE" id="PS51293"/>
    </source>
</evidence>
<comment type="subcellular location">
    <subcellularLocation>
        <location evidence="1">Nucleus</location>
    </subcellularLocation>
</comment>
<accession>A0ABR2M1Z1</accession>
<gene>
    <name evidence="7" type="ORF">KSP40_PGU015821</name>
</gene>
<keyword evidence="2" id="KW-0805">Transcription regulation</keyword>
<dbReference type="Pfam" id="PF25826">
    <property type="entry name" value="DUF7952"/>
    <property type="match status" value="1"/>
</dbReference>
<evidence type="ECO:0000256" key="1">
    <source>
        <dbReference type="ARBA" id="ARBA00004123"/>
    </source>
</evidence>
<protein>
    <recommendedName>
        <fullName evidence="6">SANT domain-containing protein</fullName>
    </recommendedName>
</protein>
<dbReference type="EMBL" id="JBBWWR010000012">
    <property type="protein sequence ID" value="KAK8958105.1"/>
    <property type="molecule type" value="Genomic_DNA"/>
</dbReference>
<dbReference type="PANTHER" id="PTHR13859:SF11">
    <property type="entry name" value="GRUNGE, ISOFORM J"/>
    <property type="match status" value="1"/>
</dbReference>
<dbReference type="InterPro" id="IPR017884">
    <property type="entry name" value="SANT_dom"/>
</dbReference>
<feature type="compositionally biased region" description="Low complexity" evidence="5">
    <location>
        <begin position="48"/>
        <end position="57"/>
    </location>
</feature>
<reference evidence="7 8" key="1">
    <citation type="journal article" date="2022" name="Nat. Plants">
        <title>Genomes of leafy and leafless Platanthera orchids illuminate the evolution of mycoheterotrophy.</title>
        <authorList>
            <person name="Li M.H."/>
            <person name="Liu K.W."/>
            <person name="Li Z."/>
            <person name="Lu H.C."/>
            <person name="Ye Q.L."/>
            <person name="Zhang D."/>
            <person name="Wang J.Y."/>
            <person name="Li Y.F."/>
            <person name="Zhong Z.M."/>
            <person name="Liu X."/>
            <person name="Yu X."/>
            <person name="Liu D.K."/>
            <person name="Tu X.D."/>
            <person name="Liu B."/>
            <person name="Hao Y."/>
            <person name="Liao X.Y."/>
            <person name="Jiang Y.T."/>
            <person name="Sun W.H."/>
            <person name="Chen J."/>
            <person name="Chen Y.Q."/>
            <person name="Ai Y."/>
            <person name="Zhai J.W."/>
            <person name="Wu S.S."/>
            <person name="Zhou Z."/>
            <person name="Hsiao Y.Y."/>
            <person name="Wu W.L."/>
            <person name="Chen Y.Y."/>
            <person name="Lin Y.F."/>
            <person name="Hsu J.L."/>
            <person name="Li C.Y."/>
            <person name="Wang Z.W."/>
            <person name="Zhao X."/>
            <person name="Zhong W.Y."/>
            <person name="Ma X.K."/>
            <person name="Ma L."/>
            <person name="Huang J."/>
            <person name="Chen G.Z."/>
            <person name="Huang M.Z."/>
            <person name="Huang L."/>
            <person name="Peng D.H."/>
            <person name="Luo Y.B."/>
            <person name="Zou S.Q."/>
            <person name="Chen S.P."/>
            <person name="Lan S."/>
            <person name="Tsai W.C."/>
            <person name="Van de Peer Y."/>
            <person name="Liu Z.J."/>
        </authorList>
    </citation>
    <scope>NUCLEOTIDE SEQUENCE [LARGE SCALE GENOMIC DNA]</scope>
    <source>
        <strain evidence="7">Lor288</strain>
    </source>
</reference>
<dbReference type="Proteomes" id="UP001412067">
    <property type="component" value="Unassembled WGS sequence"/>
</dbReference>
<evidence type="ECO:0000256" key="3">
    <source>
        <dbReference type="ARBA" id="ARBA00023163"/>
    </source>
</evidence>
<dbReference type="InterPro" id="IPR057712">
    <property type="entry name" value="DUF7952"/>
</dbReference>
<feature type="region of interest" description="Disordered" evidence="5">
    <location>
        <begin position="679"/>
        <end position="708"/>
    </location>
</feature>
<keyword evidence="3" id="KW-0804">Transcription</keyword>
<evidence type="ECO:0000256" key="5">
    <source>
        <dbReference type="SAM" id="MobiDB-lite"/>
    </source>
</evidence>
<feature type="region of interest" description="Disordered" evidence="5">
    <location>
        <begin position="23"/>
        <end position="117"/>
    </location>
</feature>
<feature type="compositionally biased region" description="Polar residues" evidence="5">
    <location>
        <begin position="93"/>
        <end position="108"/>
    </location>
</feature>
<evidence type="ECO:0000313" key="8">
    <source>
        <dbReference type="Proteomes" id="UP001412067"/>
    </source>
</evidence>
<dbReference type="Pfam" id="PF24662">
    <property type="entry name" value="DUF7650"/>
    <property type="match status" value="1"/>
</dbReference>
<proteinExistence type="predicted"/>
<keyword evidence="8" id="KW-1185">Reference proteome</keyword>
<dbReference type="PANTHER" id="PTHR13859">
    <property type="entry name" value="ATROPHIN-RELATED"/>
    <property type="match status" value="1"/>
</dbReference>
<dbReference type="InterPro" id="IPR056067">
    <property type="entry name" value="DUF7650"/>
</dbReference>
<feature type="compositionally biased region" description="Basic residues" evidence="5">
    <location>
        <begin position="77"/>
        <end position="89"/>
    </location>
</feature>